<dbReference type="AlphaFoldDB" id="A0A2W7RAM7"/>
<evidence type="ECO:0000313" key="2">
    <source>
        <dbReference type="Proteomes" id="UP000248882"/>
    </source>
</evidence>
<name>A0A2W7RAM7_9BACT</name>
<protein>
    <recommendedName>
        <fullName evidence="3">Lipoprotein</fullName>
    </recommendedName>
</protein>
<evidence type="ECO:0008006" key="3">
    <source>
        <dbReference type="Google" id="ProtNLM"/>
    </source>
</evidence>
<dbReference type="OrthoDB" id="794403at2"/>
<keyword evidence="2" id="KW-1185">Reference proteome</keyword>
<organism evidence="1 2">
    <name type="scientific">Algoriphagus chordae</name>
    <dbReference type="NCBI Taxonomy" id="237019"/>
    <lineage>
        <taxon>Bacteria</taxon>
        <taxon>Pseudomonadati</taxon>
        <taxon>Bacteroidota</taxon>
        <taxon>Cytophagia</taxon>
        <taxon>Cytophagales</taxon>
        <taxon>Cyclobacteriaceae</taxon>
        <taxon>Algoriphagus</taxon>
    </lineage>
</organism>
<gene>
    <name evidence="1" type="ORF">LV85_00269</name>
</gene>
<evidence type="ECO:0000313" key="1">
    <source>
        <dbReference type="EMBL" id="PZX58083.1"/>
    </source>
</evidence>
<dbReference type="EMBL" id="QKZT01000001">
    <property type="protein sequence ID" value="PZX58083.1"/>
    <property type="molecule type" value="Genomic_DNA"/>
</dbReference>
<dbReference type="Proteomes" id="UP000248882">
    <property type="component" value="Unassembled WGS sequence"/>
</dbReference>
<accession>A0A2W7RAM7</accession>
<reference evidence="1 2" key="1">
    <citation type="submission" date="2018-06" db="EMBL/GenBank/DDBJ databases">
        <title>Genomic Encyclopedia of Archaeal and Bacterial Type Strains, Phase II (KMG-II): from individual species to whole genera.</title>
        <authorList>
            <person name="Goeker M."/>
        </authorList>
    </citation>
    <scope>NUCLEOTIDE SEQUENCE [LARGE SCALE GENOMIC DNA]</scope>
    <source>
        <strain evidence="1 2">DSM 19830</strain>
    </source>
</reference>
<dbReference type="PROSITE" id="PS51257">
    <property type="entry name" value="PROKAR_LIPOPROTEIN"/>
    <property type="match status" value="1"/>
</dbReference>
<sequence length="156" mass="17484">MKALYPLIFTALILISCKAPKEDSPIDVAFSPDSEHVEELNTECFRYIGEKDEVFLTTHVDGTNITGTLEYALFEKDQNSGTINGEIRDDMIIAEYTFVSEGDTSKRQVVFKNTEAGWKEGYGKMETVDGIPVQANIDDLDYSHDMILSPIPCDDM</sequence>
<proteinExistence type="predicted"/>
<dbReference type="RefSeq" id="WP_111316366.1">
    <property type="nucleotide sequence ID" value="NZ_QKZT01000001.1"/>
</dbReference>
<comment type="caution">
    <text evidence="1">The sequence shown here is derived from an EMBL/GenBank/DDBJ whole genome shotgun (WGS) entry which is preliminary data.</text>
</comment>